<feature type="compositionally biased region" description="Basic and acidic residues" evidence="7">
    <location>
        <begin position="100"/>
        <end position="115"/>
    </location>
</feature>
<evidence type="ECO:0000256" key="3">
    <source>
        <dbReference type="ARBA" id="ARBA00022853"/>
    </source>
</evidence>
<organism evidence="8">
    <name type="scientific">Absidia glauca</name>
    <name type="common">Pin mould</name>
    <dbReference type="NCBI Taxonomy" id="4829"/>
    <lineage>
        <taxon>Eukaryota</taxon>
        <taxon>Fungi</taxon>
        <taxon>Fungi incertae sedis</taxon>
        <taxon>Mucoromycota</taxon>
        <taxon>Mucoromycotina</taxon>
        <taxon>Mucoromycetes</taxon>
        <taxon>Mucorales</taxon>
        <taxon>Cunninghamellaceae</taxon>
        <taxon>Absidia</taxon>
    </lineage>
</organism>
<dbReference type="PANTHER" id="PTHR13581">
    <property type="entry name" value="MRG-BINDING PROTEIN"/>
    <property type="match status" value="1"/>
</dbReference>
<feature type="region of interest" description="Disordered" evidence="7">
    <location>
        <begin position="95"/>
        <end position="180"/>
    </location>
</feature>
<dbReference type="Pfam" id="PF07904">
    <property type="entry name" value="Eaf7"/>
    <property type="match status" value="1"/>
</dbReference>
<dbReference type="GO" id="GO:0005634">
    <property type="term" value="C:nucleus"/>
    <property type="evidence" value="ECO:0007669"/>
    <property type="project" value="UniProtKB-SubCell"/>
</dbReference>
<proteinExistence type="inferred from homology"/>
<evidence type="ECO:0000256" key="5">
    <source>
        <dbReference type="ARBA" id="ARBA00023163"/>
    </source>
</evidence>
<comment type="similarity">
    <text evidence="2">Belongs to the EAF7 family.</text>
</comment>
<evidence type="ECO:0000256" key="1">
    <source>
        <dbReference type="ARBA" id="ARBA00004123"/>
    </source>
</evidence>
<dbReference type="Proteomes" id="UP000078561">
    <property type="component" value="Unassembled WGS sequence"/>
</dbReference>
<dbReference type="InterPro" id="IPR012423">
    <property type="entry name" value="Eaf7/MRGBP"/>
</dbReference>
<evidence type="ECO:0008006" key="10">
    <source>
        <dbReference type="Google" id="ProtNLM"/>
    </source>
</evidence>
<keyword evidence="9" id="KW-1185">Reference proteome</keyword>
<name>A0A168R4U9_ABSGL</name>
<dbReference type="OrthoDB" id="5595141at2759"/>
<evidence type="ECO:0000256" key="6">
    <source>
        <dbReference type="ARBA" id="ARBA00023242"/>
    </source>
</evidence>
<evidence type="ECO:0000313" key="9">
    <source>
        <dbReference type="Proteomes" id="UP000078561"/>
    </source>
</evidence>
<dbReference type="AlphaFoldDB" id="A0A168R4U9"/>
<accession>A0A168R4U9</accession>
<protein>
    <recommendedName>
        <fullName evidence="10">Chromatin modification-related protein EAF7-domain-containing protein</fullName>
    </recommendedName>
</protein>
<comment type="subcellular location">
    <subcellularLocation>
        <location evidence="1">Nucleus</location>
    </subcellularLocation>
</comment>
<dbReference type="STRING" id="4829.A0A168R4U9"/>
<evidence type="ECO:0000256" key="2">
    <source>
        <dbReference type="ARBA" id="ARBA00007117"/>
    </source>
</evidence>
<dbReference type="GO" id="GO:0006357">
    <property type="term" value="P:regulation of transcription by RNA polymerase II"/>
    <property type="evidence" value="ECO:0007669"/>
    <property type="project" value="TreeGrafter"/>
</dbReference>
<sequence length="258" mass="28674">MPDIKVESREHSLPPVATPSSDGTGPTTSPEWDASMELALLNAIASCKPVGMHKHFRIMCVQRKFNETSPSPCSINEIWERLGDYYGMGALDELEEEDKEEKKEEDQQHGDDGYREFSLPSGFDYDQDDDTTRENSPAVERPPSSRRTRTASRREVSPAVTESSVASTPEPEEDEDEAQGNQTLAHLNLVLLGEPPLHQAHIHHLAVGDRAVFRPPPLHLQGIPPQGDKANANESQQMGWQHYSDTDEPAIHSPITLP</sequence>
<dbReference type="GO" id="GO:0006325">
    <property type="term" value="P:chromatin organization"/>
    <property type="evidence" value="ECO:0007669"/>
    <property type="project" value="UniProtKB-KW"/>
</dbReference>
<keyword evidence="4" id="KW-0805">Transcription regulation</keyword>
<feature type="compositionally biased region" description="Basic and acidic residues" evidence="7">
    <location>
        <begin position="1"/>
        <end position="12"/>
    </location>
</feature>
<keyword evidence="6" id="KW-0539">Nucleus</keyword>
<feature type="compositionally biased region" description="Low complexity" evidence="7">
    <location>
        <begin position="18"/>
        <end position="30"/>
    </location>
</feature>
<dbReference type="EMBL" id="LT554490">
    <property type="protein sequence ID" value="SAM06105.1"/>
    <property type="molecule type" value="Genomic_DNA"/>
</dbReference>
<feature type="region of interest" description="Disordered" evidence="7">
    <location>
        <begin position="1"/>
        <end position="31"/>
    </location>
</feature>
<keyword evidence="3" id="KW-0156">Chromatin regulator</keyword>
<reference evidence="8" key="1">
    <citation type="submission" date="2016-04" db="EMBL/GenBank/DDBJ databases">
        <authorList>
            <person name="Evans L.H."/>
            <person name="Alamgir A."/>
            <person name="Owens N."/>
            <person name="Weber N.D."/>
            <person name="Virtaneva K."/>
            <person name="Barbian K."/>
            <person name="Babar A."/>
            <person name="Rosenke K."/>
        </authorList>
    </citation>
    <scope>NUCLEOTIDE SEQUENCE [LARGE SCALE GENOMIC DNA]</scope>
    <source>
        <strain evidence="8">CBS 101.48</strain>
    </source>
</reference>
<evidence type="ECO:0000256" key="4">
    <source>
        <dbReference type="ARBA" id="ARBA00023015"/>
    </source>
</evidence>
<evidence type="ECO:0000313" key="8">
    <source>
        <dbReference type="EMBL" id="SAM06105.1"/>
    </source>
</evidence>
<gene>
    <name evidence="8" type="primary">ABSGL_11981.1 scaffold 12361</name>
</gene>
<evidence type="ECO:0000256" key="7">
    <source>
        <dbReference type="SAM" id="MobiDB-lite"/>
    </source>
</evidence>
<dbReference type="InParanoid" id="A0A168R4U9"/>
<dbReference type="PANTHER" id="PTHR13581:SF5">
    <property type="entry name" value="MRG_MORF4L-BINDING PROTEIN"/>
    <property type="match status" value="1"/>
</dbReference>
<keyword evidence="5" id="KW-0804">Transcription</keyword>
<feature type="region of interest" description="Disordered" evidence="7">
    <location>
        <begin position="216"/>
        <end position="236"/>
    </location>
</feature>
<dbReference type="GO" id="GO:0035267">
    <property type="term" value="C:NuA4 histone acetyltransferase complex"/>
    <property type="evidence" value="ECO:0007669"/>
    <property type="project" value="TreeGrafter"/>
</dbReference>